<keyword evidence="3" id="KW-1185">Reference proteome</keyword>
<dbReference type="EMBL" id="FOIQ01000001">
    <property type="protein sequence ID" value="SEV89645.1"/>
    <property type="molecule type" value="Genomic_DNA"/>
</dbReference>
<proteinExistence type="predicted"/>
<sequence>MKKKSYICNYQSFRNLKNISTFLNMKLFSYIKNQKRLPVIMAMSVFVVHSIMAQNSNPRGLYRLTEIVHQDGKHLETGYRQYRYCLDNSTIVLTSPSIDNIEKSFDFQITSPDGKPLTLTGELSKTDNKGTQIIGTSDSTFTYRWYNNQNKSDERLFPYQTNIDEAYMLVKDSTDAAQRALNLLQMKLGPKQHRLQGIWKQRGIQQTNDASSQYWIRRGRMDTYLILGEHEAVIAIPIPGSPSANLQGFYTPCSILSDNAFEYDGKASIVHWFNEETISITALQDGHPYVTIWDRCGLPQNIQQAFGTDTPQTSKDLSRFYTDGFIEKYGQQPDSIRQAYETFDYTIDANERNNAIFPVLMRSGFEDEYKALKDSLMARLMRGEINIDDAVGQYVFWFYKNFDRHTNCSSQRFYKLRSEAFVNYEKLIPQYAPEPVGCKVDDETYLLRLPSSMGDKPTWEWTQKKAEEFKQSGCQYLILDLRGNHGGSDAFGEIFAKMMCDCSAMNDEQSFYRSSTLNNERLKKISSVYSYMNHILTEALSTEEGALINWHTTLKGTDKYTPLVRKGAIIIDNYSASAGESPVRFVRNYSKKHATVYGRERTNGCELSGNCNTIRLPHSNLSLTYPMTVDAAFEEACKEREPGHKPDVIIPLPYPEQLTDNIDPWVLWVAKKMKK</sequence>
<reference evidence="2 3" key="1">
    <citation type="submission" date="2016-10" db="EMBL/GenBank/DDBJ databases">
        <authorList>
            <person name="de Groot N.N."/>
        </authorList>
    </citation>
    <scope>NUCLEOTIDE SEQUENCE [LARGE SCALE GENOMIC DNA]</scope>
    <source>
        <strain evidence="2 3">TC2-24</strain>
    </source>
</reference>
<protein>
    <submittedName>
        <fullName evidence="2">Peptidase family S41</fullName>
    </submittedName>
</protein>
<dbReference type="AlphaFoldDB" id="A0A1I0MNB9"/>
<organism evidence="2 3">
    <name type="scientific">Prevotella aff. ruminicola Tc2-24</name>
    <dbReference type="NCBI Taxonomy" id="81582"/>
    <lineage>
        <taxon>Bacteria</taxon>
        <taxon>Pseudomonadati</taxon>
        <taxon>Bacteroidota</taxon>
        <taxon>Bacteroidia</taxon>
        <taxon>Bacteroidales</taxon>
        <taxon>Prevotellaceae</taxon>
        <taxon>Prevotella</taxon>
    </lineage>
</organism>
<dbReference type="Gene3D" id="3.90.226.10">
    <property type="entry name" value="2-enoyl-CoA Hydratase, Chain A, domain 1"/>
    <property type="match status" value="1"/>
</dbReference>
<dbReference type="GO" id="GO:0006508">
    <property type="term" value="P:proteolysis"/>
    <property type="evidence" value="ECO:0007669"/>
    <property type="project" value="InterPro"/>
</dbReference>
<gene>
    <name evidence="2" type="ORF">SAMN04487850_0802</name>
</gene>
<feature type="domain" description="Tail specific protease" evidence="1">
    <location>
        <begin position="449"/>
        <end position="613"/>
    </location>
</feature>
<dbReference type="Pfam" id="PF03572">
    <property type="entry name" value="Peptidase_S41"/>
    <property type="match status" value="1"/>
</dbReference>
<dbReference type="SUPFAM" id="SSF52096">
    <property type="entry name" value="ClpP/crotonase"/>
    <property type="match status" value="1"/>
</dbReference>
<evidence type="ECO:0000313" key="3">
    <source>
        <dbReference type="Proteomes" id="UP000199373"/>
    </source>
</evidence>
<evidence type="ECO:0000313" key="2">
    <source>
        <dbReference type="EMBL" id="SEV89645.1"/>
    </source>
</evidence>
<dbReference type="GO" id="GO:0008236">
    <property type="term" value="F:serine-type peptidase activity"/>
    <property type="evidence" value="ECO:0007669"/>
    <property type="project" value="InterPro"/>
</dbReference>
<accession>A0A1I0MNB9</accession>
<dbReference type="InterPro" id="IPR029045">
    <property type="entry name" value="ClpP/crotonase-like_dom_sf"/>
</dbReference>
<evidence type="ECO:0000259" key="1">
    <source>
        <dbReference type="Pfam" id="PF03572"/>
    </source>
</evidence>
<dbReference type="InterPro" id="IPR005151">
    <property type="entry name" value="Tail-specific_protease"/>
</dbReference>
<name>A0A1I0MNB9_9BACT</name>
<dbReference type="Proteomes" id="UP000199373">
    <property type="component" value="Unassembled WGS sequence"/>
</dbReference>